<proteinExistence type="predicted"/>
<comment type="caution">
    <text evidence="1">The sequence shown here is derived from an EMBL/GenBank/DDBJ whole genome shotgun (WGS) entry which is preliminary data.</text>
</comment>
<organism evidence="1 2">
    <name type="scientific">Imshaugia aleurites</name>
    <dbReference type="NCBI Taxonomy" id="172621"/>
    <lineage>
        <taxon>Eukaryota</taxon>
        <taxon>Fungi</taxon>
        <taxon>Dikarya</taxon>
        <taxon>Ascomycota</taxon>
        <taxon>Pezizomycotina</taxon>
        <taxon>Lecanoromycetes</taxon>
        <taxon>OSLEUM clade</taxon>
        <taxon>Lecanoromycetidae</taxon>
        <taxon>Lecanorales</taxon>
        <taxon>Lecanorineae</taxon>
        <taxon>Parmeliaceae</taxon>
        <taxon>Imshaugia</taxon>
    </lineage>
</organism>
<protein>
    <submittedName>
        <fullName evidence="1">Uncharacterized protein</fullName>
    </submittedName>
</protein>
<reference evidence="1" key="1">
    <citation type="submission" date="2021-03" db="EMBL/GenBank/DDBJ databases">
        <authorList>
            <person name="Tagirdzhanova G."/>
        </authorList>
    </citation>
    <scope>NUCLEOTIDE SEQUENCE</scope>
</reference>
<gene>
    <name evidence="1" type="ORF">IMSHALPRED_006075</name>
</gene>
<evidence type="ECO:0000313" key="1">
    <source>
        <dbReference type="EMBL" id="CAF9924058.1"/>
    </source>
</evidence>
<sequence>MTSPTPDPSTGLMAFWSDIEPSYLPRYQQWHNCEHIPERVSIPGFHEGRRYRSLTNAPHFLMYYHTLSAATLASDAYMAALNAPTPWTREALAHFRSPVRGVYERIGGAGKLGLFAAPYVVSLRFDLPEGGEEGYAERWVGAACEAECVQRVQFYRADSAVGNMATSERRIYGGGPGKQVYLLLIEQSKPPDRFGDAVGRGDAALGKDVVQRVNEEMGLYWLEIAYRAKEVA</sequence>
<dbReference type="EMBL" id="CAJPDT010000035">
    <property type="protein sequence ID" value="CAF9924058.1"/>
    <property type="molecule type" value="Genomic_DNA"/>
</dbReference>
<name>A0A8H3FLI1_9LECA</name>
<dbReference type="AlphaFoldDB" id="A0A8H3FLI1"/>
<accession>A0A8H3FLI1</accession>
<keyword evidence="2" id="KW-1185">Reference proteome</keyword>
<dbReference type="OrthoDB" id="2851338at2759"/>
<evidence type="ECO:0000313" key="2">
    <source>
        <dbReference type="Proteomes" id="UP000664534"/>
    </source>
</evidence>
<dbReference type="Proteomes" id="UP000664534">
    <property type="component" value="Unassembled WGS sequence"/>
</dbReference>